<accession>G4RK10</accession>
<keyword evidence="4 6" id="KW-1133">Transmembrane helix</keyword>
<dbReference type="AlphaFoldDB" id="G4RK10"/>
<dbReference type="HOGENOM" id="CLU_033541_6_0_2"/>
<dbReference type="OrthoDB" id="26684at2157"/>
<dbReference type="KEGG" id="ttn:TTX_1271"/>
<feature type="transmembrane region" description="Helical" evidence="6">
    <location>
        <begin position="317"/>
        <end position="337"/>
    </location>
</feature>
<sequence>MSSQKIDWRPLYKKEDWWALWLGLALFFYSLVGFFSFRDILGWVPTWKAWTDISSPVAVPNPKLVLGSPWVNLVVAWIALMLLLMGPAKLIGVRPSEWVKGFTVIYWLWWISAIIIGYKPIANAVTTEFTFTLALLISLIIGNMPKVPQWLLNSARGEWFIKTALVLLGAKILFTDWIRYGGTVLLMVLIGFPAFMFLTFPLFKLFTRNTDLSVVATAGTSICGVAAAIAAAGAINAPAIYPAMVSAAVLIFAAVELVILPWIAIGMVKAGVLSPAAAGAWMGLSVKTDGAAAASAEIVARGVGLDAPLTIGVMTKMLIDIWIGVVAFVLALIWAFFVEPRRSGGAQSARRRPSPMELWFRFPKFVLGYFFTSLAVSALIAALAGSAFAAQPNPIDAATKAVVPVVVLQGTDPFRVLLFGLTFIAIGLNTRFSLMKQYKVWNLFISFGIARIVVILIALLLVTLFFPK</sequence>
<evidence type="ECO:0000256" key="4">
    <source>
        <dbReference type="ARBA" id="ARBA00022989"/>
    </source>
</evidence>
<feature type="transmembrane region" description="Helical" evidence="6">
    <location>
        <begin position="241"/>
        <end position="265"/>
    </location>
</feature>
<reference evidence="7 8" key="1">
    <citation type="journal article" date="2011" name="PLoS ONE">
        <title>The complete genome sequence of Thermoproteus tenax: a physiologically versatile member of the Crenarchaeota.</title>
        <authorList>
            <person name="Siebers B."/>
            <person name="Zaparty M."/>
            <person name="Raddatz G."/>
            <person name="Tjaden B."/>
            <person name="Albers S.V."/>
            <person name="Bell S.D."/>
            <person name="Blombach F."/>
            <person name="Kletzin A."/>
            <person name="Kyrpides N."/>
            <person name="Lanz C."/>
            <person name="Plagens A."/>
            <person name="Rampp M."/>
            <person name="Rosinus A."/>
            <person name="von Jan M."/>
            <person name="Makarova K.S."/>
            <person name="Klenk H.P."/>
            <person name="Schuster S.C."/>
            <person name="Hensel R."/>
        </authorList>
    </citation>
    <scope>NUCLEOTIDE SEQUENCE [LARGE SCALE GENOMIC DNA]</scope>
    <source>
        <strain evidence="8">ATCC 35583 / DSM 2078 / JCM 9277 / NBRC 100435 / Kra 1</strain>
    </source>
</reference>
<comment type="subcellular location">
    <subcellularLocation>
        <location evidence="1">Cell membrane</location>
        <topology evidence="1">Multi-pass membrane protein</topology>
    </subcellularLocation>
</comment>
<keyword evidence="3 6" id="KW-0812">Transmembrane</keyword>
<proteinExistence type="predicted"/>
<dbReference type="PANTHER" id="PTHR30106:SF1">
    <property type="entry name" value="UPF0324 MEMBRANE PROTEIN FN0533"/>
    <property type="match status" value="1"/>
</dbReference>
<feature type="transmembrane region" description="Helical" evidence="6">
    <location>
        <begin position="366"/>
        <end position="390"/>
    </location>
</feature>
<feature type="transmembrane region" description="Helical" evidence="6">
    <location>
        <begin position="64"/>
        <end position="86"/>
    </location>
</feature>
<feature type="transmembrane region" description="Helical" evidence="6">
    <location>
        <begin position="402"/>
        <end position="428"/>
    </location>
</feature>
<evidence type="ECO:0000256" key="5">
    <source>
        <dbReference type="ARBA" id="ARBA00023136"/>
    </source>
</evidence>
<dbReference type="Pfam" id="PF03601">
    <property type="entry name" value="Cons_hypoth698"/>
    <property type="match status" value="1"/>
</dbReference>
<keyword evidence="8" id="KW-1185">Reference proteome</keyword>
<dbReference type="GO" id="GO:0005886">
    <property type="term" value="C:plasma membrane"/>
    <property type="evidence" value="ECO:0007669"/>
    <property type="project" value="UniProtKB-SubCell"/>
</dbReference>
<dbReference type="PATRIC" id="fig|768679.9.peg.1285"/>
<dbReference type="GeneID" id="11262150"/>
<organism evidence="7 8">
    <name type="scientific">Thermoproteus tenax (strain ATCC 35583 / DSM 2078 / JCM 9277 / NBRC 100435 / Kra 1)</name>
    <dbReference type="NCBI Taxonomy" id="768679"/>
    <lineage>
        <taxon>Archaea</taxon>
        <taxon>Thermoproteota</taxon>
        <taxon>Thermoprotei</taxon>
        <taxon>Thermoproteales</taxon>
        <taxon>Thermoproteaceae</taxon>
        <taxon>Thermoproteus</taxon>
    </lineage>
</organism>
<dbReference type="InterPro" id="IPR018383">
    <property type="entry name" value="UPF0324_pro"/>
</dbReference>
<feature type="transmembrane region" description="Helical" evidence="6">
    <location>
        <begin position="20"/>
        <end position="44"/>
    </location>
</feature>
<dbReference type="EMBL" id="FN869859">
    <property type="protein sequence ID" value="CCC81905.1"/>
    <property type="molecule type" value="Genomic_DNA"/>
</dbReference>
<dbReference type="PaxDb" id="768679-TTX_1271"/>
<feature type="transmembrane region" description="Helical" evidence="6">
    <location>
        <begin position="129"/>
        <end position="147"/>
    </location>
</feature>
<feature type="transmembrane region" description="Helical" evidence="6">
    <location>
        <begin position="215"/>
        <end position="235"/>
    </location>
</feature>
<dbReference type="PANTHER" id="PTHR30106">
    <property type="entry name" value="INNER MEMBRANE PROTEIN YEIH-RELATED"/>
    <property type="match status" value="1"/>
</dbReference>
<evidence type="ECO:0000256" key="2">
    <source>
        <dbReference type="ARBA" id="ARBA00022475"/>
    </source>
</evidence>
<dbReference type="eggNOG" id="arCOG03874">
    <property type="taxonomic scope" value="Archaea"/>
</dbReference>
<feature type="transmembrane region" description="Helical" evidence="6">
    <location>
        <begin position="184"/>
        <end position="203"/>
    </location>
</feature>
<dbReference type="Proteomes" id="UP000002654">
    <property type="component" value="Chromosome"/>
</dbReference>
<gene>
    <name evidence="7" type="ordered locus">TTX_1271</name>
</gene>
<dbReference type="STRING" id="768679.TTX_1271"/>
<feature type="transmembrane region" description="Helical" evidence="6">
    <location>
        <begin position="98"/>
        <end position="117"/>
    </location>
</feature>
<evidence type="ECO:0000313" key="8">
    <source>
        <dbReference type="Proteomes" id="UP000002654"/>
    </source>
</evidence>
<keyword evidence="2" id="KW-1003">Cell membrane</keyword>
<name>G4RK10_THETK</name>
<evidence type="ECO:0000256" key="1">
    <source>
        <dbReference type="ARBA" id="ARBA00004651"/>
    </source>
</evidence>
<keyword evidence="5 6" id="KW-0472">Membrane</keyword>
<dbReference type="RefSeq" id="WP_014127160.1">
    <property type="nucleotide sequence ID" value="NC_016070.1"/>
</dbReference>
<protein>
    <submittedName>
        <fullName evidence="7">Conserved membrane protein</fullName>
    </submittedName>
</protein>
<evidence type="ECO:0000256" key="3">
    <source>
        <dbReference type="ARBA" id="ARBA00022692"/>
    </source>
</evidence>
<feature type="transmembrane region" description="Helical" evidence="6">
    <location>
        <begin position="440"/>
        <end position="466"/>
    </location>
</feature>
<evidence type="ECO:0000256" key="6">
    <source>
        <dbReference type="SAM" id="Phobius"/>
    </source>
</evidence>
<evidence type="ECO:0000313" key="7">
    <source>
        <dbReference type="EMBL" id="CCC81905.1"/>
    </source>
</evidence>